<dbReference type="InterPro" id="IPR042637">
    <property type="entry name" value="AN34A/B/C"/>
</dbReference>
<feature type="non-terminal residue" evidence="5">
    <location>
        <position position="135"/>
    </location>
</feature>
<dbReference type="PROSITE" id="PS50088">
    <property type="entry name" value="ANK_REPEAT"/>
    <property type="match status" value="1"/>
</dbReference>
<name>A7SCS9_NEMVE</name>
<evidence type="ECO:0000256" key="2">
    <source>
        <dbReference type="ARBA" id="ARBA00022737"/>
    </source>
</evidence>
<dbReference type="PANTHER" id="PTHR24156">
    <property type="entry name" value="ANK_REP_REGION DOMAIN-CONTAINING PROTEIN"/>
    <property type="match status" value="1"/>
</dbReference>
<dbReference type="eggNOG" id="ENOG502QW3G">
    <property type="taxonomic scope" value="Eukaryota"/>
</dbReference>
<dbReference type="AlphaFoldDB" id="A7SCS9"/>
<proteinExistence type="inferred from homology"/>
<protein>
    <submittedName>
        <fullName evidence="5">Uncharacterized protein</fullName>
    </submittedName>
</protein>
<evidence type="ECO:0000313" key="5">
    <source>
        <dbReference type="EMBL" id="EDO38454.1"/>
    </source>
</evidence>
<dbReference type="Pfam" id="PF12796">
    <property type="entry name" value="Ank_2"/>
    <property type="match status" value="1"/>
</dbReference>
<comment type="similarity">
    <text evidence="1">Belongs to the ANKRD34 family.</text>
</comment>
<evidence type="ECO:0000313" key="6">
    <source>
        <dbReference type="Proteomes" id="UP000001593"/>
    </source>
</evidence>
<sequence>MGDLVGAKEILRASRDLKLRLVRMLLEGGTQIDVRSTNQETPLILACASNGNQGEKEKLVKYLIRNRAKVNLQDTQGRTALMHACITTSPDNLIQALLDAKANPWIEDNARKTAFDYSLNAGSLGTVRLLITACR</sequence>
<dbReference type="InterPro" id="IPR002110">
    <property type="entry name" value="Ankyrin_rpt"/>
</dbReference>
<dbReference type="HOGENOM" id="CLU_000134_43_0_1"/>
<dbReference type="STRING" id="45351.A7SCS9"/>
<organism evidence="5 6">
    <name type="scientific">Nematostella vectensis</name>
    <name type="common">Starlet sea anemone</name>
    <dbReference type="NCBI Taxonomy" id="45351"/>
    <lineage>
        <taxon>Eukaryota</taxon>
        <taxon>Metazoa</taxon>
        <taxon>Cnidaria</taxon>
        <taxon>Anthozoa</taxon>
        <taxon>Hexacorallia</taxon>
        <taxon>Actiniaria</taxon>
        <taxon>Edwardsiidae</taxon>
        <taxon>Nematostella</taxon>
    </lineage>
</organism>
<dbReference type="Gene3D" id="1.25.40.20">
    <property type="entry name" value="Ankyrin repeat-containing domain"/>
    <property type="match status" value="1"/>
</dbReference>
<dbReference type="InParanoid" id="A7SCS9"/>
<dbReference type="EMBL" id="DS469625">
    <property type="protein sequence ID" value="EDO38454.1"/>
    <property type="molecule type" value="Genomic_DNA"/>
</dbReference>
<evidence type="ECO:0000256" key="3">
    <source>
        <dbReference type="ARBA" id="ARBA00023043"/>
    </source>
</evidence>
<evidence type="ECO:0000256" key="4">
    <source>
        <dbReference type="PROSITE-ProRule" id="PRU00023"/>
    </source>
</evidence>
<dbReference type="SUPFAM" id="SSF48403">
    <property type="entry name" value="Ankyrin repeat"/>
    <property type="match status" value="1"/>
</dbReference>
<keyword evidence="3 4" id="KW-0040">ANK repeat</keyword>
<dbReference type="OMA" id="MDACQVR"/>
<accession>A7SCS9</accession>
<keyword evidence="2" id="KW-0677">Repeat</keyword>
<reference evidence="5 6" key="1">
    <citation type="journal article" date="2007" name="Science">
        <title>Sea anemone genome reveals ancestral eumetazoan gene repertoire and genomic organization.</title>
        <authorList>
            <person name="Putnam N.H."/>
            <person name="Srivastava M."/>
            <person name="Hellsten U."/>
            <person name="Dirks B."/>
            <person name="Chapman J."/>
            <person name="Salamov A."/>
            <person name="Terry A."/>
            <person name="Shapiro H."/>
            <person name="Lindquist E."/>
            <person name="Kapitonov V.V."/>
            <person name="Jurka J."/>
            <person name="Genikhovich G."/>
            <person name="Grigoriev I.V."/>
            <person name="Lucas S.M."/>
            <person name="Steele R.E."/>
            <person name="Finnerty J.R."/>
            <person name="Technau U."/>
            <person name="Martindale M.Q."/>
            <person name="Rokhsar D.S."/>
        </authorList>
    </citation>
    <scope>NUCLEOTIDE SEQUENCE [LARGE SCALE GENOMIC DNA]</scope>
    <source>
        <strain evidence="6">CH2 X CH6</strain>
    </source>
</reference>
<keyword evidence="6" id="KW-1185">Reference proteome</keyword>
<evidence type="ECO:0000256" key="1">
    <source>
        <dbReference type="ARBA" id="ARBA00010029"/>
    </source>
</evidence>
<dbReference type="InterPro" id="IPR036770">
    <property type="entry name" value="Ankyrin_rpt-contain_sf"/>
</dbReference>
<dbReference type="PANTHER" id="PTHR24156:SF3">
    <property type="entry name" value="ANKYRIN REPEAT DOMAIN-CONTAINING PROTEIN 34C-LIKE"/>
    <property type="match status" value="1"/>
</dbReference>
<gene>
    <name evidence="5" type="ORF">NEMVEDRAFT_v1g113685</name>
</gene>
<dbReference type="PhylomeDB" id="A7SCS9"/>
<dbReference type="SMART" id="SM00248">
    <property type="entry name" value="ANK"/>
    <property type="match status" value="2"/>
</dbReference>
<feature type="repeat" description="ANK" evidence="4">
    <location>
        <begin position="38"/>
        <end position="75"/>
    </location>
</feature>
<dbReference type="Proteomes" id="UP000001593">
    <property type="component" value="Unassembled WGS sequence"/>
</dbReference>